<gene>
    <name evidence="1" type="ORF">pHSJD-312_00019</name>
</gene>
<reference evidence="1" key="1">
    <citation type="journal article" date="2018" name="Sci. Rep.">
        <title>Novel Clade C-I Clostridium difficile strains escape diagnostic tests, differ in pathogenicity potential and carry toxins on extrachromosomal elements.</title>
        <authorList>
            <person name="Ramirez-Vargas G."/>
            <person name="Lopez-Urena D."/>
            <person name="Badilla A."/>
            <person name="Orozco-Aguilar J."/>
            <person name="Murillo T."/>
            <person name="Rojas P."/>
            <person name="Riedel T."/>
            <person name="Overmann J."/>
            <person name="Gonzalez G."/>
            <person name="Chaves-Olarte E."/>
            <person name="Quesada-Gomez C."/>
            <person name="Rodriguez C."/>
        </authorList>
    </citation>
    <scope>NUCLEOTIDE SEQUENCE</scope>
    <source>
        <strain evidence="1">HSJD-312</strain>
        <plasmid evidence="1">pHSJD-312</plasmid>
    </source>
</reference>
<name>A0A386JBR4_CLODI</name>
<evidence type="ECO:0008006" key="2">
    <source>
        <dbReference type="Google" id="ProtNLM"/>
    </source>
</evidence>
<dbReference type="EMBL" id="MG973074">
    <property type="protein sequence ID" value="AYD68642.1"/>
    <property type="molecule type" value="Genomic_DNA"/>
</dbReference>
<evidence type="ECO:0000313" key="1">
    <source>
        <dbReference type="EMBL" id="AYD68642.1"/>
    </source>
</evidence>
<dbReference type="RefSeq" id="WP_021383400.1">
    <property type="nucleotide sequence ID" value="NZ_LJCL01000008.1"/>
</dbReference>
<dbReference type="Pfam" id="PF14460">
    <property type="entry name" value="Prok-E2_D"/>
    <property type="match status" value="1"/>
</dbReference>
<dbReference type="AlphaFoldDB" id="A0A386JBR4"/>
<sequence>MKTILFELIENSNTVNLIENNNGRKRVKTLLVSDFISSILSSSELKNLSDIPFFSPIYQEKDNMKLIQTIQLNKTTKIYIILREELSAPMSFGKDFYSDIGMPNLLFAIKIVNNIFSKLYVSVSKTKNINENTQLFIYPFSNVYNNGNVCLGSNQINLDFNKIENIFLVPNIFFSMANTIDYFSVENNTQNLDYLELLEYLNHKQFDSNLLIKNYTYNEWTKKLIQNKL</sequence>
<protein>
    <recommendedName>
        <fullName evidence="2">PRTRC system protein B</fullName>
    </recommendedName>
</protein>
<geneLocation type="plasmid" evidence="1">
    <name>pHSJD-312</name>
</geneLocation>
<organism evidence="1">
    <name type="scientific">Clostridioides difficile</name>
    <name type="common">Peptoclostridium difficile</name>
    <dbReference type="NCBI Taxonomy" id="1496"/>
    <lineage>
        <taxon>Bacteria</taxon>
        <taxon>Bacillati</taxon>
        <taxon>Bacillota</taxon>
        <taxon>Clostridia</taxon>
        <taxon>Peptostreptococcales</taxon>
        <taxon>Peptostreptococcaceae</taxon>
        <taxon>Clostridioides</taxon>
    </lineage>
</organism>
<proteinExistence type="predicted"/>
<keyword evidence="1" id="KW-0614">Plasmid</keyword>
<accession>A0A386JBR4</accession>
<dbReference type="InterPro" id="IPR032787">
    <property type="entry name" value="Prok-E2_D"/>
</dbReference>